<evidence type="ECO:0000256" key="3">
    <source>
        <dbReference type="ARBA" id="ARBA00022741"/>
    </source>
</evidence>
<keyword evidence="4" id="KW-0067">ATP-binding</keyword>
<evidence type="ECO:0000313" key="14">
    <source>
        <dbReference type="Proteomes" id="UP000616769"/>
    </source>
</evidence>
<evidence type="ECO:0000313" key="11">
    <source>
        <dbReference type="EMBL" id="KPM04675.1"/>
    </source>
</evidence>
<feature type="transmembrane region" description="Helical" evidence="7">
    <location>
        <begin position="623"/>
        <end position="641"/>
    </location>
</feature>
<protein>
    <submittedName>
        <fullName evidence="10">ABC transporter G family member 20</fullName>
    </submittedName>
    <submittedName>
        <fullName evidence="11">ABC transporter sub-family A-like protein 7</fullName>
    </submittedName>
</protein>
<keyword evidence="13" id="KW-1185">Reference proteome</keyword>
<keyword evidence="3" id="KW-0547">Nucleotide-binding</keyword>
<feature type="domain" description="ABC transporter" evidence="8">
    <location>
        <begin position="5"/>
        <end position="230"/>
    </location>
</feature>
<dbReference type="SUPFAM" id="SSF52540">
    <property type="entry name" value="P-loop containing nucleoside triphosphate hydrolases"/>
    <property type="match status" value="1"/>
</dbReference>
<feature type="transmembrane region" description="Helical" evidence="7">
    <location>
        <begin position="648"/>
        <end position="669"/>
    </location>
</feature>
<evidence type="ECO:0000256" key="1">
    <source>
        <dbReference type="ARBA" id="ARBA00004141"/>
    </source>
</evidence>
<sequence>MLNAVEIDNAKFSYGSKQILCNYCSRIPYSQIYALLGPSGGGKTTLLRLILGRLKLQQGSIKVLGQSPPPESNRNISFMPQEIGLCDTMTIKQTLRYFKLIYRISNEDFYIRRKELTKLVDLPNGHVLIRNLSGGTKRRLSIIVALINNPRLVILDEPTVGIDPLLRTKIWNYFVSKTRQGITMIIVTHYIEEAINAGRVGLMRNGALLAEDNPQRLIKTYGEPNLEAVFLKLCRYEDDGVIFNNKAYETSVNDSDHFVVNLTQNESICSSQNFYKESSDNSHIKTIENNFDGSHSKIDTIIYAPRCSRLQNNLRLSTTISSIMMIMMMIDGWFKQIDKSVKLFDQKLLKINLWILFTLIYRNLNQFICSYFSLIIVLLPATQSLIFCMAVSKDITNLPVAVFDQESKDGYGKRFIDELRPTRGYWIRPKYYDSLEDAREAMENNSVIGAIWIPHNYTESIELRFEDGLIAENSTVEDSTIRLFLDNSQFMLNIEFYASLLESFGNFARKLFRSKEMDLLEIPIKVETTKISKDYRFDDYYLPGYFLLFVYISQITMASLTLNKERKNGLYERSLIAGVSKELIFLSHIITSLLISIVQLFLVDLITFGIFNSSLNANYWLRFILFLLESLNAMSLGFFISSAIDSEAACLILTWFVTIPQCLSSGIFWPLESLSRPFNFVFYLWPLSLPVQTLRSVMLQGNDLSNLYVQYGLISITVPMLIFFTLALIIFKRR</sequence>
<name>A0A132A255_SARSC</name>
<feature type="transmembrane region" description="Helical" evidence="7">
    <location>
        <begin position="540"/>
        <end position="562"/>
    </location>
</feature>
<evidence type="ECO:0000256" key="7">
    <source>
        <dbReference type="SAM" id="Phobius"/>
    </source>
</evidence>
<reference evidence="13" key="2">
    <citation type="journal article" date="2020" name="PLoS Negl. Trop. Dis.">
        <title>High-quality nuclear genome for Sarcoptes scabiei-A critical resource for a neglected parasite.</title>
        <authorList>
            <person name="Korhonen P.K."/>
            <person name="Gasser R.B."/>
            <person name="Ma G."/>
            <person name="Wang T."/>
            <person name="Stroehlein A.J."/>
            <person name="Young N.D."/>
            <person name="Ang C.S."/>
            <person name="Fernando D.D."/>
            <person name="Lu H.C."/>
            <person name="Taylor S."/>
            <person name="Reynolds S.L."/>
            <person name="Mofiz E."/>
            <person name="Najaraj S.H."/>
            <person name="Gowda H."/>
            <person name="Madugundu A."/>
            <person name="Renuse S."/>
            <person name="Holt D."/>
            <person name="Pandey A."/>
            <person name="Papenfuss A.T."/>
            <person name="Fischer K."/>
        </authorList>
    </citation>
    <scope>NUCLEOTIDE SEQUENCE [LARGE SCALE GENOMIC DNA]</scope>
</reference>
<feature type="transmembrane region" description="Helical" evidence="7">
    <location>
        <begin position="583"/>
        <end position="611"/>
    </location>
</feature>
<keyword evidence="2 7" id="KW-0812">Transmembrane</keyword>
<dbReference type="Proteomes" id="UP000070412">
    <property type="component" value="Unassembled WGS sequence"/>
</dbReference>
<dbReference type="EMBL" id="WVUK01000056">
    <property type="protein sequence ID" value="KAF7492528.1"/>
    <property type="molecule type" value="Genomic_DNA"/>
</dbReference>
<dbReference type="EnsemblMetazoa" id="SSS_627s_mrna">
    <property type="protein sequence ID" value="KAF7492528.1"/>
    <property type="gene ID" value="SSS_627"/>
</dbReference>
<reference evidence="11 14" key="1">
    <citation type="journal article" date="2015" name="Parasit. Vectors">
        <title>Draft genome of the scabies mite.</title>
        <authorList>
            <person name="Rider S.D.Jr."/>
            <person name="Morgan M.S."/>
            <person name="Arlian L.G."/>
        </authorList>
    </citation>
    <scope>NUCLEOTIDE SEQUENCE [LARGE SCALE GENOMIC DNA]</scope>
    <source>
        <strain evidence="11">Arlian Lab</strain>
    </source>
</reference>
<dbReference type="GO" id="GO:0016887">
    <property type="term" value="F:ATP hydrolysis activity"/>
    <property type="evidence" value="ECO:0007669"/>
    <property type="project" value="InterPro"/>
</dbReference>
<reference evidence="10" key="3">
    <citation type="submission" date="2020-01" db="EMBL/GenBank/DDBJ databases">
        <authorList>
            <person name="Korhonen P.K.K."/>
            <person name="Guangxu M.G."/>
            <person name="Wang T.W."/>
            <person name="Stroehlein A.J.S."/>
            <person name="Young N.D."/>
            <person name="Ang C.-S.A."/>
            <person name="Fernando D.W.F."/>
            <person name="Lu H.L."/>
            <person name="Taylor S.T."/>
            <person name="Ehtesham M.E.M."/>
            <person name="Najaraj S.H.N."/>
            <person name="Harsha G.H.G."/>
            <person name="Madugundu A.M."/>
            <person name="Renuse S.R."/>
            <person name="Holt D.H."/>
            <person name="Pandey A.P."/>
            <person name="Papenfuss A.P."/>
            <person name="Gasser R.B.G."/>
            <person name="Fischer K.F."/>
        </authorList>
    </citation>
    <scope>NUCLEOTIDE SEQUENCE</scope>
    <source>
        <strain evidence="10">SSS_KF_BRIS2020</strain>
    </source>
</reference>
<dbReference type="GO" id="GO:0005524">
    <property type="term" value="F:ATP binding"/>
    <property type="evidence" value="ECO:0007669"/>
    <property type="project" value="UniProtKB-KW"/>
</dbReference>
<evidence type="ECO:0000256" key="5">
    <source>
        <dbReference type="ARBA" id="ARBA00022989"/>
    </source>
</evidence>
<dbReference type="Gene3D" id="3.40.1710.10">
    <property type="entry name" value="abc type-2 transporter like domain"/>
    <property type="match status" value="1"/>
</dbReference>
<feature type="domain" description="ABC transmembrane type-2" evidence="9">
    <location>
        <begin position="505"/>
        <end position="734"/>
    </location>
</feature>
<dbReference type="InterPro" id="IPR047817">
    <property type="entry name" value="ABC2_TM_bact-type"/>
</dbReference>
<feature type="transmembrane region" description="Helical" evidence="7">
    <location>
        <begin position="708"/>
        <end position="731"/>
    </location>
</feature>
<dbReference type="GO" id="GO:0140359">
    <property type="term" value="F:ABC-type transporter activity"/>
    <property type="evidence" value="ECO:0007669"/>
    <property type="project" value="InterPro"/>
</dbReference>
<dbReference type="CDD" id="cd03230">
    <property type="entry name" value="ABC_DR_subfamily_A"/>
    <property type="match status" value="1"/>
</dbReference>
<dbReference type="PANTHER" id="PTHR43038:SF3">
    <property type="entry name" value="ABC TRANSPORTER G FAMILY MEMBER 20 ISOFORM X1"/>
    <property type="match status" value="1"/>
</dbReference>
<dbReference type="Pfam" id="PF00005">
    <property type="entry name" value="ABC_tran"/>
    <property type="match status" value="1"/>
</dbReference>
<keyword evidence="6 7" id="KW-0472">Membrane</keyword>
<accession>A0A132A255</accession>
<dbReference type="Gene3D" id="3.40.50.300">
    <property type="entry name" value="P-loop containing nucleotide triphosphate hydrolases"/>
    <property type="match status" value="1"/>
</dbReference>
<dbReference type="PANTHER" id="PTHR43038">
    <property type="entry name" value="ATP-BINDING CASSETTE, SUB-FAMILY H, MEMBER 1"/>
    <property type="match status" value="1"/>
</dbReference>
<organism evidence="11 14">
    <name type="scientific">Sarcoptes scabiei</name>
    <name type="common">Itch mite</name>
    <name type="synonym">Acarus scabiei</name>
    <dbReference type="NCBI Taxonomy" id="52283"/>
    <lineage>
        <taxon>Eukaryota</taxon>
        <taxon>Metazoa</taxon>
        <taxon>Ecdysozoa</taxon>
        <taxon>Arthropoda</taxon>
        <taxon>Chelicerata</taxon>
        <taxon>Arachnida</taxon>
        <taxon>Acari</taxon>
        <taxon>Acariformes</taxon>
        <taxon>Sarcoptiformes</taxon>
        <taxon>Astigmata</taxon>
        <taxon>Psoroptidia</taxon>
        <taxon>Sarcoptoidea</taxon>
        <taxon>Sarcoptidae</taxon>
        <taxon>Sarcoptinae</taxon>
        <taxon>Sarcoptes</taxon>
    </lineage>
</organism>
<evidence type="ECO:0000313" key="13">
    <source>
        <dbReference type="Proteomes" id="UP000070412"/>
    </source>
</evidence>
<dbReference type="InterPro" id="IPR003593">
    <property type="entry name" value="AAA+_ATPase"/>
</dbReference>
<dbReference type="InterPro" id="IPR013525">
    <property type="entry name" value="ABC2_TM"/>
</dbReference>
<dbReference type="VEuPathDB" id="VectorBase:SSCA009135"/>
<evidence type="ECO:0000256" key="4">
    <source>
        <dbReference type="ARBA" id="ARBA00022840"/>
    </source>
</evidence>
<evidence type="ECO:0000259" key="9">
    <source>
        <dbReference type="PROSITE" id="PS51012"/>
    </source>
</evidence>
<gene>
    <name evidence="10" type="primary">SSS_627g</name>
    <name evidence="11" type="ORF">QR98_0031260</name>
    <name evidence="10" type="ORF">SSS_627</name>
</gene>
<dbReference type="OMA" id="MIIVTHY"/>
<evidence type="ECO:0000256" key="6">
    <source>
        <dbReference type="ARBA" id="ARBA00023136"/>
    </source>
</evidence>
<dbReference type="OrthoDB" id="10255969at2759"/>
<proteinExistence type="predicted"/>
<dbReference type="Proteomes" id="UP000616769">
    <property type="component" value="Unassembled WGS sequence"/>
</dbReference>
<dbReference type="EMBL" id="JXLN01009872">
    <property type="protein sequence ID" value="KPM04675.1"/>
    <property type="molecule type" value="Genomic_DNA"/>
</dbReference>
<comment type="subcellular location">
    <subcellularLocation>
        <location evidence="1">Membrane</location>
        <topology evidence="1">Multi-pass membrane protein</topology>
    </subcellularLocation>
</comment>
<dbReference type="AlphaFoldDB" id="A0A132A255"/>
<dbReference type="Pfam" id="PF12698">
    <property type="entry name" value="ABC2_membrane_3"/>
    <property type="match status" value="1"/>
</dbReference>
<dbReference type="GO" id="GO:0016020">
    <property type="term" value="C:membrane"/>
    <property type="evidence" value="ECO:0007669"/>
    <property type="project" value="UniProtKB-SubCell"/>
</dbReference>
<dbReference type="InterPro" id="IPR027417">
    <property type="entry name" value="P-loop_NTPase"/>
</dbReference>
<keyword evidence="5 7" id="KW-1133">Transmembrane helix</keyword>
<evidence type="ECO:0000313" key="12">
    <source>
        <dbReference type="EnsemblMetazoa" id="KAF7492528.1"/>
    </source>
</evidence>
<dbReference type="SMART" id="SM00382">
    <property type="entry name" value="AAA"/>
    <property type="match status" value="1"/>
</dbReference>
<dbReference type="PROSITE" id="PS50893">
    <property type="entry name" value="ABC_TRANSPORTER_2"/>
    <property type="match status" value="1"/>
</dbReference>
<reference evidence="12" key="4">
    <citation type="submission" date="2022-06" db="UniProtKB">
        <authorList>
            <consortium name="EnsemblMetazoa"/>
        </authorList>
    </citation>
    <scope>IDENTIFICATION</scope>
</reference>
<evidence type="ECO:0000259" key="8">
    <source>
        <dbReference type="PROSITE" id="PS50893"/>
    </source>
</evidence>
<evidence type="ECO:0000313" key="10">
    <source>
        <dbReference type="EMBL" id="KAF7492528.1"/>
    </source>
</evidence>
<dbReference type="PROSITE" id="PS51012">
    <property type="entry name" value="ABC_TM2"/>
    <property type="match status" value="1"/>
</dbReference>
<dbReference type="InterPro" id="IPR003439">
    <property type="entry name" value="ABC_transporter-like_ATP-bd"/>
</dbReference>
<evidence type="ECO:0000256" key="2">
    <source>
        <dbReference type="ARBA" id="ARBA00022692"/>
    </source>
</evidence>